<proteinExistence type="predicted"/>
<feature type="transmembrane region" description="Helical" evidence="5">
    <location>
        <begin position="47"/>
        <end position="66"/>
    </location>
</feature>
<gene>
    <name evidence="7" type="ORF">SAMN05421512_106156</name>
</gene>
<evidence type="ECO:0000256" key="4">
    <source>
        <dbReference type="SAM" id="MobiDB-lite"/>
    </source>
</evidence>
<dbReference type="OrthoDB" id="9810614at2"/>
<dbReference type="SUPFAM" id="SSF103473">
    <property type="entry name" value="MFS general substrate transporter"/>
    <property type="match status" value="1"/>
</dbReference>
<accession>A0A285SPR8</accession>
<dbReference type="InterPro" id="IPR047200">
    <property type="entry name" value="MFS_YcaD-like"/>
</dbReference>
<feature type="transmembrane region" description="Helical" evidence="5">
    <location>
        <begin position="354"/>
        <end position="372"/>
    </location>
</feature>
<feature type="transmembrane region" description="Helical" evidence="5">
    <location>
        <begin position="291"/>
        <end position="309"/>
    </location>
</feature>
<dbReference type="InterPro" id="IPR020846">
    <property type="entry name" value="MFS_dom"/>
</dbReference>
<evidence type="ECO:0000313" key="7">
    <source>
        <dbReference type="EMBL" id="SOC09949.1"/>
    </source>
</evidence>
<dbReference type="InterPro" id="IPR011701">
    <property type="entry name" value="MFS"/>
</dbReference>
<dbReference type="STRING" id="538381.GCA_001696535_02684"/>
<feature type="transmembrane region" description="Helical" evidence="5">
    <location>
        <begin position="235"/>
        <end position="253"/>
    </location>
</feature>
<keyword evidence="2 5" id="KW-1133">Transmembrane helix</keyword>
<dbReference type="PROSITE" id="PS50850">
    <property type="entry name" value="MFS"/>
    <property type="match status" value="1"/>
</dbReference>
<dbReference type="Proteomes" id="UP000219331">
    <property type="component" value="Unassembled WGS sequence"/>
</dbReference>
<reference evidence="7 8" key="1">
    <citation type="submission" date="2017-08" db="EMBL/GenBank/DDBJ databases">
        <authorList>
            <person name="de Groot N.N."/>
        </authorList>
    </citation>
    <scope>NUCLEOTIDE SEQUENCE [LARGE SCALE GENOMIC DNA]</scope>
    <source>
        <strain evidence="7 8">USBA 352</strain>
    </source>
</reference>
<feature type="region of interest" description="Disordered" evidence="4">
    <location>
        <begin position="425"/>
        <end position="476"/>
    </location>
</feature>
<keyword evidence="8" id="KW-1185">Reference proteome</keyword>
<dbReference type="AlphaFoldDB" id="A0A285SPR8"/>
<dbReference type="EMBL" id="OBML01000006">
    <property type="protein sequence ID" value="SOC09949.1"/>
    <property type="molecule type" value="Genomic_DNA"/>
</dbReference>
<evidence type="ECO:0000313" key="8">
    <source>
        <dbReference type="Proteomes" id="UP000219331"/>
    </source>
</evidence>
<dbReference type="PANTHER" id="PTHR23521">
    <property type="entry name" value="TRANSPORTER MFS SUPERFAMILY"/>
    <property type="match status" value="1"/>
</dbReference>
<feature type="transmembrane region" description="Helical" evidence="5">
    <location>
        <begin position="158"/>
        <end position="180"/>
    </location>
</feature>
<dbReference type="GO" id="GO:0022857">
    <property type="term" value="F:transmembrane transporter activity"/>
    <property type="evidence" value="ECO:0007669"/>
    <property type="project" value="InterPro"/>
</dbReference>
<dbReference type="PANTHER" id="PTHR23521:SF3">
    <property type="entry name" value="MFS TRANSPORTER"/>
    <property type="match status" value="1"/>
</dbReference>
<dbReference type="InterPro" id="IPR036259">
    <property type="entry name" value="MFS_trans_sf"/>
</dbReference>
<dbReference type="GO" id="GO:0005886">
    <property type="term" value="C:plasma membrane"/>
    <property type="evidence" value="ECO:0007669"/>
    <property type="project" value="TreeGrafter"/>
</dbReference>
<name>A0A285SPR8_9HYPH</name>
<dbReference type="CDD" id="cd17477">
    <property type="entry name" value="MFS_YcaD_like"/>
    <property type="match status" value="1"/>
</dbReference>
<feature type="transmembrane region" description="Helical" evidence="5">
    <location>
        <begin position="131"/>
        <end position="152"/>
    </location>
</feature>
<dbReference type="Pfam" id="PF07690">
    <property type="entry name" value="MFS_1"/>
    <property type="match status" value="1"/>
</dbReference>
<dbReference type="Gene3D" id="1.20.1250.20">
    <property type="entry name" value="MFS general substrate transporter like domains"/>
    <property type="match status" value="2"/>
</dbReference>
<keyword evidence="3 5" id="KW-0472">Membrane</keyword>
<protein>
    <submittedName>
        <fullName evidence="7">Predicted arabinose efflux permease, MFS family</fullName>
    </submittedName>
</protein>
<feature type="transmembrane region" description="Helical" evidence="5">
    <location>
        <begin position="265"/>
        <end position="285"/>
    </location>
</feature>
<feature type="transmembrane region" description="Helical" evidence="5">
    <location>
        <begin position="73"/>
        <end position="92"/>
    </location>
</feature>
<evidence type="ECO:0000256" key="1">
    <source>
        <dbReference type="ARBA" id="ARBA00022692"/>
    </source>
</evidence>
<feature type="transmembrane region" description="Helical" evidence="5">
    <location>
        <begin position="330"/>
        <end position="348"/>
    </location>
</feature>
<evidence type="ECO:0000256" key="2">
    <source>
        <dbReference type="ARBA" id="ARBA00022989"/>
    </source>
</evidence>
<keyword evidence="1 5" id="KW-0812">Transmembrane</keyword>
<sequence length="476" mass="50363">MAQALAPVSALLIAIALLVTGHGLQSTLIPLAGSQAGFSDLQVGLVSSSYFFGLVLGCLGAPYVIMRAGHIRAFAALVSLMSAAAILHPIMVDPLSWSAIRIISGFCLAGFYMIVESWLNEQASNENRGTIMSIYIVLVYAAMTTGQLSLTVMDITTFVPFAIASVAVSLAVIPVSLTTANQPAPITVVRFRPVKLYRNSPTALVAVLLIGVTQGALWMLAPLYAIQIGLTTSQAAYFAAAFVGAGAITQWPIGRISDRLDRRLVLLGLATSAVLVCIIFMTVPIEGVTMAILLALLAGVATQPAYAIAASHAFDHADRNDYVETSSGMNLAFGIGSSFGPLTASYLMQSVGPWGLFLQVAVIQGLMGLYILSRLFQRAAPSVEDKTDFDYAASAQVGTVLSPEPLDLEDPSVIPPEEFPAYDYINEENSEETSASVSEEFWTSAPDEDAAADETRPEGTALEPAGDADETALRRD</sequence>
<evidence type="ECO:0000256" key="5">
    <source>
        <dbReference type="SAM" id="Phobius"/>
    </source>
</evidence>
<organism evidence="7 8">
    <name type="scientific">Stappia indica</name>
    <dbReference type="NCBI Taxonomy" id="538381"/>
    <lineage>
        <taxon>Bacteria</taxon>
        <taxon>Pseudomonadati</taxon>
        <taxon>Pseudomonadota</taxon>
        <taxon>Alphaproteobacteria</taxon>
        <taxon>Hyphomicrobiales</taxon>
        <taxon>Stappiaceae</taxon>
        <taxon>Stappia</taxon>
    </lineage>
</organism>
<dbReference type="RefSeq" id="WP_097175108.1">
    <property type="nucleotide sequence ID" value="NZ_OBML01000006.1"/>
</dbReference>
<feature type="transmembrane region" description="Helical" evidence="5">
    <location>
        <begin position="201"/>
        <end position="223"/>
    </location>
</feature>
<feature type="transmembrane region" description="Helical" evidence="5">
    <location>
        <begin position="98"/>
        <end position="119"/>
    </location>
</feature>
<evidence type="ECO:0000256" key="3">
    <source>
        <dbReference type="ARBA" id="ARBA00023136"/>
    </source>
</evidence>
<feature type="domain" description="Major facilitator superfamily (MFS) profile" evidence="6">
    <location>
        <begin position="199"/>
        <end position="476"/>
    </location>
</feature>
<evidence type="ECO:0000259" key="6">
    <source>
        <dbReference type="PROSITE" id="PS50850"/>
    </source>
</evidence>